<dbReference type="OMA" id="MPIRNYS"/>
<accession>A0A8S1MYN5</accession>
<dbReference type="Pfam" id="PF03031">
    <property type="entry name" value="NIF"/>
    <property type="match status" value="1"/>
</dbReference>
<dbReference type="SMART" id="SM00577">
    <property type="entry name" value="CPDc"/>
    <property type="match status" value="1"/>
</dbReference>
<dbReference type="CDD" id="cd07521">
    <property type="entry name" value="HAD_FCP1-like"/>
    <property type="match status" value="1"/>
</dbReference>
<organism evidence="2 3">
    <name type="scientific">Paramecium primaurelia</name>
    <dbReference type="NCBI Taxonomy" id="5886"/>
    <lineage>
        <taxon>Eukaryota</taxon>
        <taxon>Sar</taxon>
        <taxon>Alveolata</taxon>
        <taxon>Ciliophora</taxon>
        <taxon>Intramacronucleata</taxon>
        <taxon>Oligohymenophorea</taxon>
        <taxon>Peniculida</taxon>
        <taxon>Parameciidae</taxon>
        <taxon>Paramecium</taxon>
    </lineage>
</organism>
<proteinExistence type="predicted"/>
<dbReference type="InterPro" id="IPR011948">
    <property type="entry name" value="Dullard_phosphatase"/>
</dbReference>
<evidence type="ECO:0000313" key="3">
    <source>
        <dbReference type="Proteomes" id="UP000688137"/>
    </source>
</evidence>
<evidence type="ECO:0000313" key="2">
    <source>
        <dbReference type="EMBL" id="CAD8084352.1"/>
    </source>
</evidence>
<gene>
    <name evidence="2" type="ORF">PPRIM_AZ9-3.1.T0720018</name>
</gene>
<dbReference type="GO" id="GO:0016791">
    <property type="term" value="F:phosphatase activity"/>
    <property type="evidence" value="ECO:0007669"/>
    <property type="project" value="InterPro"/>
</dbReference>
<keyword evidence="3" id="KW-1185">Reference proteome</keyword>
<reference evidence="2" key="1">
    <citation type="submission" date="2021-01" db="EMBL/GenBank/DDBJ databases">
        <authorList>
            <consortium name="Genoscope - CEA"/>
            <person name="William W."/>
        </authorList>
    </citation>
    <scope>NUCLEOTIDE SEQUENCE</scope>
</reference>
<dbReference type="EMBL" id="CAJJDM010000075">
    <property type="protein sequence ID" value="CAD8084352.1"/>
    <property type="molecule type" value="Genomic_DNA"/>
</dbReference>
<feature type="domain" description="FCP1 homology" evidence="1">
    <location>
        <begin position="275"/>
        <end position="436"/>
    </location>
</feature>
<dbReference type="PANTHER" id="PTHR12210">
    <property type="entry name" value="DULLARD PROTEIN PHOSPHATASE"/>
    <property type="match status" value="1"/>
</dbReference>
<comment type="caution">
    <text evidence="2">The sequence shown here is derived from an EMBL/GenBank/DDBJ whole genome shotgun (WGS) entry which is preliminary data.</text>
</comment>
<evidence type="ECO:0000259" key="1">
    <source>
        <dbReference type="PROSITE" id="PS50969"/>
    </source>
</evidence>
<name>A0A8S1MYN5_PARPR</name>
<dbReference type="InterPro" id="IPR050365">
    <property type="entry name" value="TIM50"/>
</dbReference>
<dbReference type="AlphaFoldDB" id="A0A8S1MYN5"/>
<dbReference type="Proteomes" id="UP000688137">
    <property type="component" value="Unassembled WGS sequence"/>
</dbReference>
<protein>
    <recommendedName>
        <fullName evidence="1">FCP1 homology domain-containing protein</fullName>
    </recommendedName>
</protein>
<sequence>MKPKPLIETNNSIDLFQRTTQNLKTQKLDIINSVRSTNSKSNSNVNIFGREFLKKKFSQESLQKKKQFINQEIPITQQYQNQILLSKYDMPIRNYSNSQQQSLLLNQLVTKVTPNVELNIFKQSKQSSIDFRPLTSEINSTTSFQHKRQQSIGSKDQNYKKIYNGMLQKPQKAYSQQITPVHSRQLSLQQSQSISNRELKYFESIKFNKENVQFQYYLGKIKQVFTRPLQDDYFSSLYREHFFQTYQGIYVASHLRPKDPNDFKKKAVKMKQKDKYKDKITVIFDLDETLVHCNESIQQKSDIILNIKVNSHEIVKAGVNIRPGAIELLESLVDEFEIIVFTASHQCYAKQVLDYLDPENKLISHRYFRDSCILTTGGMYTKDLRIFDRPLSQMVLVDNASYSYAWQLDNGIPIVPFYDNKEDKELLGLQSYLMGMRGVLDVREYNRNKLKLNQFFDSQGPAIVFEKLFQQKIEI</sequence>
<dbReference type="NCBIfam" id="TIGR02251">
    <property type="entry name" value="HIF-SF_euk"/>
    <property type="match status" value="1"/>
</dbReference>
<dbReference type="InterPro" id="IPR004274">
    <property type="entry name" value="FCP1_dom"/>
</dbReference>
<dbReference type="PROSITE" id="PS50969">
    <property type="entry name" value="FCP1"/>
    <property type="match status" value="1"/>
</dbReference>
<dbReference type="FunFam" id="3.40.50.1000:FF:000121">
    <property type="entry name" value="Uncharacterized protein"/>
    <property type="match status" value="1"/>
</dbReference>